<gene>
    <name evidence="2" type="ORF">GA0111570_101189</name>
</gene>
<dbReference type="AlphaFoldDB" id="A0A1G6GD47"/>
<feature type="region of interest" description="Disordered" evidence="1">
    <location>
        <begin position="74"/>
        <end position="97"/>
    </location>
</feature>
<organism evidence="2 3">
    <name type="scientific">Raineyella antarctica</name>
    <dbReference type="NCBI Taxonomy" id="1577474"/>
    <lineage>
        <taxon>Bacteria</taxon>
        <taxon>Bacillati</taxon>
        <taxon>Actinomycetota</taxon>
        <taxon>Actinomycetes</taxon>
        <taxon>Propionibacteriales</taxon>
        <taxon>Propionibacteriaceae</taxon>
        <taxon>Raineyella</taxon>
    </lineage>
</organism>
<name>A0A1G6GD47_9ACTN</name>
<dbReference type="InterPro" id="IPR007060">
    <property type="entry name" value="FtsL/DivIC"/>
</dbReference>
<feature type="compositionally biased region" description="Pro residues" evidence="1">
    <location>
        <begin position="124"/>
        <end position="134"/>
    </location>
</feature>
<protein>
    <submittedName>
        <fullName evidence="2">Septum formation initiator</fullName>
    </submittedName>
</protein>
<dbReference type="Pfam" id="PF04977">
    <property type="entry name" value="DivIC"/>
    <property type="match status" value="1"/>
</dbReference>
<dbReference type="Proteomes" id="UP000199086">
    <property type="component" value="Unassembled WGS sequence"/>
</dbReference>
<feature type="region of interest" description="Disordered" evidence="1">
    <location>
        <begin position="112"/>
        <end position="158"/>
    </location>
</feature>
<dbReference type="EMBL" id="FMYF01000001">
    <property type="protein sequence ID" value="SDB79917.1"/>
    <property type="molecule type" value="Genomic_DNA"/>
</dbReference>
<evidence type="ECO:0000313" key="3">
    <source>
        <dbReference type="Proteomes" id="UP000199086"/>
    </source>
</evidence>
<dbReference type="STRING" id="1577474.GA0111570_101189"/>
<reference evidence="2 3" key="1">
    <citation type="submission" date="2016-06" db="EMBL/GenBank/DDBJ databases">
        <authorList>
            <person name="Olsen C.W."/>
            <person name="Carey S."/>
            <person name="Hinshaw L."/>
            <person name="Karasin A.I."/>
        </authorList>
    </citation>
    <scope>NUCLEOTIDE SEQUENCE [LARGE SCALE GENOMIC DNA]</scope>
    <source>
        <strain evidence="2 3">LZ-22</strain>
    </source>
</reference>
<feature type="compositionally biased region" description="Low complexity" evidence="1">
    <location>
        <begin position="135"/>
        <end position="158"/>
    </location>
</feature>
<evidence type="ECO:0000256" key="1">
    <source>
        <dbReference type="SAM" id="MobiDB-lite"/>
    </source>
</evidence>
<keyword evidence="3" id="KW-1185">Reference proteome</keyword>
<evidence type="ECO:0000313" key="2">
    <source>
        <dbReference type="EMBL" id="SDB79917.1"/>
    </source>
</evidence>
<accession>A0A1G6GD47</accession>
<sequence>MLAVLLISGAASLQVYFRQQHQIAQLRTSIQDRQKAIEDLDHRIGQWDDPAYVKQQARERYGWVVPGETGYRVIGPDGKPVEGATLDTRRSDQETPEADAWWLKLWSGAHTADRPLPGGAPVGTPSPTPTPTPTPARSAAAGGTSTSAVPSASASPTP</sequence>
<proteinExistence type="predicted"/>
<dbReference type="RefSeq" id="WP_175557262.1">
    <property type="nucleotide sequence ID" value="NZ_FMYF01000001.1"/>
</dbReference>